<reference evidence="4 6" key="2">
    <citation type="submission" date="2020-04" db="EMBL/GenBank/DDBJ databases">
        <authorList>
            <person name="Yao Y."/>
            <person name="He Z."/>
        </authorList>
    </citation>
    <scope>NUCLEOTIDE SEQUENCE [LARGE SCALE GENOMIC DNA]</scope>
    <source>
        <strain evidence="4 6">CY-1</strain>
    </source>
</reference>
<protein>
    <recommendedName>
        <fullName evidence="7">Secreted protein</fullName>
    </recommendedName>
</protein>
<evidence type="ECO:0008006" key="7">
    <source>
        <dbReference type="Google" id="ProtNLM"/>
    </source>
</evidence>
<keyword evidence="2" id="KW-0732">Signal</keyword>
<evidence type="ECO:0000313" key="3">
    <source>
        <dbReference type="EMBL" id="OXR34394.1"/>
    </source>
</evidence>
<dbReference type="Proteomes" id="UP000215455">
    <property type="component" value="Unassembled WGS sequence"/>
</dbReference>
<dbReference type="EMBL" id="CP051487">
    <property type="protein sequence ID" value="QJC79025.1"/>
    <property type="molecule type" value="Genomic_DNA"/>
</dbReference>
<accession>A0AAE6ZTG0</accession>
<evidence type="ECO:0000313" key="5">
    <source>
        <dbReference type="Proteomes" id="UP000215455"/>
    </source>
</evidence>
<evidence type="ECO:0000313" key="6">
    <source>
        <dbReference type="Proteomes" id="UP000501367"/>
    </source>
</evidence>
<keyword evidence="5" id="KW-1185">Reference proteome</keyword>
<name>A0AAE6ZTG0_9PSED</name>
<dbReference type="KEGG" id="pum:HGP31_12170"/>
<dbReference type="EMBL" id="NIWU01000001">
    <property type="protein sequence ID" value="OXR34394.1"/>
    <property type="molecule type" value="Genomic_DNA"/>
</dbReference>
<feature type="chain" id="PRO_5042115388" description="Secreted protein" evidence="2">
    <location>
        <begin position="24"/>
        <end position="90"/>
    </location>
</feature>
<dbReference type="Proteomes" id="UP000501367">
    <property type="component" value="Chromosome"/>
</dbReference>
<sequence length="90" mass="9228">MNITIVTLMLTGLLSASPLYVQAAEKTTEDATIPPSALPGLNQPESNEEKADKKGEEAAGSNAGADAHSIKKDAASEDDGENQRGSKSGS</sequence>
<feature type="region of interest" description="Disordered" evidence="1">
    <location>
        <begin position="25"/>
        <end position="90"/>
    </location>
</feature>
<organism evidence="4 6">
    <name type="scientific">Pseudomonas umsongensis</name>
    <dbReference type="NCBI Taxonomy" id="198618"/>
    <lineage>
        <taxon>Bacteria</taxon>
        <taxon>Pseudomonadati</taxon>
        <taxon>Pseudomonadota</taxon>
        <taxon>Gammaproteobacteria</taxon>
        <taxon>Pseudomonadales</taxon>
        <taxon>Pseudomonadaceae</taxon>
        <taxon>Pseudomonas</taxon>
    </lineage>
</organism>
<feature type="compositionally biased region" description="Basic and acidic residues" evidence="1">
    <location>
        <begin position="47"/>
        <end position="57"/>
    </location>
</feature>
<evidence type="ECO:0000256" key="1">
    <source>
        <dbReference type="SAM" id="MobiDB-lite"/>
    </source>
</evidence>
<feature type="signal peptide" evidence="2">
    <location>
        <begin position="1"/>
        <end position="23"/>
    </location>
</feature>
<evidence type="ECO:0000313" key="4">
    <source>
        <dbReference type="EMBL" id="QJC79025.1"/>
    </source>
</evidence>
<gene>
    <name evidence="4" type="ORF">HGP31_12170</name>
    <name evidence="3" type="ORF">PSUM_00350</name>
</gene>
<evidence type="ECO:0000256" key="2">
    <source>
        <dbReference type="SAM" id="SignalP"/>
    </source>
</evidence>
<dbReference type="RefSeq" id="WP_020800214.1">
    <property type="nucleotide sequence ID" value="NZ_CP044409.1"/>
</dbReference>
<proteinExistence type="predicted"/>
<reference evidence="3 5" key="1">
    <citation type="submission" date="2017-06" db="EMBL/GenBank/DDBJ databases">
        <authorList>
            <person name="Furmanczyk E.M."/>
        </authorList>
    </citation>
    <scope>NUCLEOTIDE SEQUENCE [LARGE SCALE GENOMIC DNA]</scope>
    <source>
        <strain evidence="3 5">DSM 16611</strain>
    </source>
</reference>
<dbReference type="AlphaFoldDB" id="A0AAE6ZTG0"/>
<dbReference type="GeneID" id="72194340"/>